<dbReference type="AlphaFoldDB" id="A0A4U6SQK2"/>
<dbReference type="EMBL" id="CM016560">
    <property type="protein sequence ID" value="TKV90799.1"/>
    <property type="molecule type" value="Genomic_DNA"/>
</dbReference>
<evidence type="ECO:0000256" key="1">
    <source>
        <dbReference type="SAM" id="MobiDB-lite"/>
    </source>
</evidence>
<dbReference type="PANTHER" id="PTHR33983:SF4">
    <property type="match status" value="1"/>
</dbReference>
<accession>A0A4U6SQK2</accession>
<sequence length="135" mass="14394">MGRKSAPIGSWYGHVCEELLEIGARVAVQSYGHCTQTGRMYYKPPSTPATANSNRNGEEAASGGVGAAAATARGSSSRRRPSYVEGGDHIQHVVEGGDHIQRVGEVREDVAEHARPHPAANVGEAWEDVAEHDHI</sequence>
<feature type="region of interest" description="Disordered" evidence="1">
    <location>
        <begin position="39"/>
        <end position="98"/>
    </location>
</feature>
<dbReference type="PANTHER" id="PTHR33983">
    <property type="entry name" value="OS07G0185900 PROTEIN"/>
    <property type="match status" value="1"/>
</dbReference>
<gene>
    <name evidence="2" type="ORF">SEVIR_9G052700v2</name>
</gene>
<name>A0A4U6SQK2_SETVI</name>
<dbReference type="Proteomes" id="UP000298652">
    <property type="component" value="Chromosome 9"/>
</dbReference>
<organism evidence="2 3">
    <name type="scientific">Setaria viridis</name>
    <name type="common">Green bristlegrass</name>
    <name type="synonym">Setaria italica subsp. viridis</name>
    <dbReference type="NCBI Taxonomy" id="4556"/>
    <lineage>
        <taxon>Eukaryota</taxon>
        <taxon>Viridiplantae</taxon>
        <taxon>Streptophyta</taxon>
        <taxon>Embryophyta</taxon>
        <taxon>Tracheophyta</taxon>
        <taxon>Spermatophyta</taxon>
        <taxon>Magnoliopsida</taxon>
        <taxon>Liliopsida</taxon>
        <taxon>Poales</taxon>
        <taxon>Poaceae</taxon>
        <taxon>PACMAD clade</taxon>
        <taxon>Panicoideae</taxon>
        <taxon>Panicodae</taxon>
        <taxon>Paniceae</taxon>
        <taxon>Cenchrinae</taxon>
        <taxon>Setaria</taxon>
    </lineage>
</organism>
<feature type="region of interest" description="Disordered" evidence="1">
    <location>
        <begin position="111"/>
        <end position="135"/>
    </location>
</feature>
<reference evidence="2" key="1">
    <citation type="submission" date="2019-03" db="EMBL/GenBank/DDBJ databases">
        <title>WGS assembly of Setaria viridis.</title>
        <authorList>
            <person name="Huang P."/>
            <person name="Jenkins J."/>
            <person name="Grimwood J."/>
            <person name="Barry K."/>
            <person name="Healey A."/>
            <person name="Mamidi S."/>
            <person name="Sreedasyam A."/>
            <person name="Shu S."/>
            <person name="Feldman M."/>
            <person name="Wu J."/>
            <person name="Yu Y."/>
            <person name="Chen C."/>
            <person name="Johnson J."/>
            <person name="Rokhsar D."/>
            <person name="Baxter I."/>
            <person name="Schmutz J."/>
            <person name="Brutnell T."/>
            <person name="Kellogg E."/>
        </authorList>
    </citation>
    <scope>NUCLEOTIDE SEQUENCE [LARGE SCALE GENOMIC DNA]</scope>
</reference>
<proteinExistence type="predicted"/>
<feature type="compositionally biased region" description="Basic and acidic residues" evidence="1">
    <location>
        <begin position="86"/>
        <end position="98"/>
    </location>
</feature>
<evidence type="ECO:0000313" key="2">
    <source>
        <dbReference type="EMBL" id="TKV90799.1"/>
    </source>
</evidence>
<evidence type="ECO:0000313" key="3">
    <source>
        <dbReference type="Proteomes" id="UP000298652"/>
    </source>
</evidence>
<keyword evidence="3" id="KW-1185">Reference proteome</keyword>
<dbReference type="Gramene" id="TKV90799">
    <property type="protein sequence ID" value="TKV90799"/>
    <property type="gene ID" value="SEVIR_9G052700v2"/>
</dbReference>
<protein>
    <submittedName>
        <fullName evidence="2">Uncharacterized protein</fullName>
    </submittedName>
</protein>